<organism evidence="2">
    <name type="scientific">Neisseria leonii</name>
    <dbReference type="NCBI Taxonomy" id="2995413"/>
    <lineage>
        <taxon>Bacteria</taxon>
        <taxon>Pseudomonadati</taxon>
        <taxon>Pseudomonadota</taxon>
        <taxon>Betaproteobacteria</taxon>
        <taxon>Neisseriales</taxon>
        <taxon>Neisseriaceae</taxon>
        <taxon>Neisseria</taxon>
    </lineage>
</organism>
<reference evidence="3" key="2">
    <citation type="submission" date="2024-02" db="EMBL/GenBank/DDBJ databases">
        <title>Neisseria leonii sp. nov.</title>
        <authorList>
            <person name="Boutroux M."/>
            <person name="Favre-Rochex S."/>
            <person name="Gorgette O."/>
            <person name="Touak G."/>
            <person name="Muhle E."/>
            <person name="Chesneau O."/>
            <person name="Clermont D."/>
            <person name="Rahi P."/>
        </authorList>
    </citation>
    <scope>NUCLEOTIDE SEQUENCE</scope>
    <source>
        <strain evidence="3">51.81</strain>
    </source>
</reference>
<keyword evidence="1" id="KW-0812">Transmembrane</keyword>
<evidence type="ECO:0000256" key="1">
    <source>
        <dbReference type="SAM" id="Phobius"/>
    </source>
</evidence>
<reference evidence="2" key="1">
    <citation type="submission" date="2022-10" db="EMBL/GenBank/DDBJ databases">
        <authorList>
            <person name="Boutroux M."/>
        </authorList>
    </citation>
    <scope>NUCLEOTIDE SEQUENCE</scope>
    <source>
        <strain evidence="2">51.81</strain>
    </source>
</reference>
<sequence>MPPISADNTLLIWVFLITAAAAAIVIEQKRRGAAKLPGAVAALLQ</sequence>
<accession>A0A9X4IA68</accession>
<name>A0A9X4IA68_9NEIS</name>
<dbReference type="Proteomes" id="UP001149607">
    <property type="component" value="Chromosome"/>
</dbReference>
<protein>
    <submittedName>
        <fullName evidence="2">Uncharacterized protein</fullName>
    </submittedName>
</protein>
<gene>
    <name evidence="2" type="ORF">ORY91_000448</name>
    <name evidence="3" type="ORF">V9W64_01610</name>
</gene>
<dbReference type="AlphaFoldDB" id="A0A9X4IA68"/>
<evidence type="ECO:0000313" key="2">
    <source>
        <dbReference type="EMBL" id="MDD9327069.1"/>
    </source>
</evidence>
<dbReference type="EMBL" id="JAPQFL010000001">
    <property type="protein sequence ID" value="MDD9327069.1"/>
    <property type="molecule type" value="Genomic_DNA"/>
</dbReference>
<dbReference type="RefSeq" id="WP_274584361.1">
    <property type="nucleotide sequence ID" value="NZ_CP145811.1"/>
</dbReference>
<keyword evidence="1" id="KW-0472">Membrane</keyword>
<proteinExistence type="predicted"/>
<feature type="transmembrane region" description="Helical" evidence="1">
    <location>
        <begin position="6"/>
        <end position="26"/>
    </location>
</feature>
<dbReference type="EMBL" id="CP146598">
    <property type="protein sequence ID" value="WWY03468.1"/>
    <property type="molecule type" value="Genomic_DNA"/>
</dbReference>
<keyword evidence="4" id="KW-1185">Reference proteome</keyword>
<evidence type="ECO:0000313" key="3">
    <source>
        <dbReference type="EMBL" id="WWY03468.1"/>
    </source>
</evidence>
<keyword evidence="1" id="KW-1133">Transmembrane helix</keyword>
<evidence type="ECO:0000313" key="4">
    <source>
        <dbReference type="Proteomes" id="UP001149607"/>
    </source>
</evidence>